<dbReference type="InterPro" id="IPR015525">
    <property type="entry name" value="BRCA2"/>
</dbReference>
<dbReference type="Pfam" id="PF09103">
    <property type="entry name" value="BRCA-2_OB1"/>
    <property type="match status" value="1"/>
</dbReference>
<comment type="caution">
    <text evidence="4">The sequence shown here is derived from an EMBL/GenBank/DDBJ whole genome shotgun (WGS) entry which is preliminary data.</text>
</comment>
<dbReference type="InterPro" id="IPR012340">
    <property type="entry name" value="NA-bd_OB-fold"/>
</dbReference>
<keyword evidence="5" id="KW-1185">Reference proteome</keyword>
<sequence>MTGPNDFADLLAGLGSDDLDDFNFEESSQASPKDHEASGRTKIDNDEDDPFSSDPFTSGIIRPPVVAFSTARGHTLPPPSESSIARAKQLLEEPEGEQQTPATAPSPKRRKLEEAPTSLFTTGGGRSITPPSREAFDKAASLLDLELDPVYTTPRPGFTTGSGHSLPPPSLSAQAAVSRLFGDMEPTSVPTLGASRNPVAINSTIPNSTTDTLDHTSVEAISTPRIKVSTVSDCGDAQSKSNSVGLSLSPEHATFMLASPFRSPLVGVSTPLQTTTNTSSTPMRTQSNDTKGPKRRLGLVATPSSDKKAAKKFVTPFKNPQVARMQITNRQVTPLRLPTASRDVIVFDLQKPLSRQTMREAFLKPQYYSPGELRELGLPDVIWSLDLENATKFEFTAEGFSVFNRDTALKILLQDGCRLVSAKWVGNHWPLILWKIAGQIQAQPNLFDQKWNCGEVIQQLKYRYEREYGAAQRPIIRKIQEHDASAAGPMVLCVTRIHWPTSNDLENEARGQANPYLELTDGWYRIQAELDDCLSRAVRKLKITVGRKLAIAGAKLESTTDGTDVLDALHRSRIKINGNSCHLARWDARLGAHEPFVASLASLSVDGGMINLTGLIIQKLYPVAFVRAGRSDALWEPPWNEEEEAIRCDQWKDAYMNEMSLRNEELRRSMGALQDFVSLLESNAEEVYSLDETILEEIDEVFEKLFSAKDPTVQLRQLTGPQIVQLTKYGKARLDDELEAGRRQIERDIQVACPPRQVRRFRMARVVDMLEGVRQPFREGMLNIWDATDVGLKEGGKYFVSNVYPGKSGDWSIPKSIGVKKEVYLHTRKDTRWHFVA</sequence>
<protein>
    <submittedName>
        <fullName evidence="4">BRCA2, oligonucleotide/oligosaccharide-binding, domain 1-domain-containing protein</fullName>
    </submittedName>
</protein>
<evidence type="ECO:0000259" key="2">
    <source>
        <dbReference type="Pfam" id="PF09103"/>
    </source>
</evidence>
<feature type="compositionally biased region" description="Low complexity" evidence="1">
    <location>
        <begin position="1"/>
        <end position="16"/>
    </location>
</feature>
<feature type="compositionally biased region" description="Low complexity" evidence="1">
    <location>
        <begin position="272"/>
        <end position="285"/>
    </location>
</feature>
<dbReference type="GO" id="GO:0006355">
    <property type="term" value="P:regulation of DNA-templated transcription"/>
    <property type="evidence" value="ECO:0007669"/>
    <property type="project" value="TreeGrafter"/>
</dbReference>
<dbReference type="Proteomes" id="UP001182556">
    <property type="component" value="Unassembled WGS sequence"/>
</dbReference>
<dbReference type="EMBL" id="JAODAN010000006">
    <property type="protein sequence ID" value="KAK1923601.1"/>
    <property type="molecule type" value="Genomic_DNA"/>
</dbReference>
<gene>
    <name evidence="4" type="ORF">DB88DRAFT_491779</name>
</gene>
<evidence type="ECO:0000259" key="3">
    <source>
        <dbReference type="Pfam" id="PF09169"/>
    </source>
</evidence>
<evidence type="ECO:0000313" key="5">
    <source>
        <dbReference type="Proteomes" id="UP001182556"/>
    </source>
</evidence>
<dbReference type="SUPFAM" id="SSF50249">
    <property type="entry name" value="Nucleic acid-binding proteins"/>
    <property type="match status" value="2"/>
</dbReference>
<feature type="compositionally biased region" description="Basic and acidic residues" evidence="1">
    <location>
        <begin position="32"/>
        <end position="44"/>
    </location>
</feature>
<dbReference type="Gene3D" id="2.40.50.140">
    <property type="entry name" value="Nucleic acid-binding proteins"/>
    <property type="match status" value="2"/>
</dbReference>
<dbReference type="InterPro" id="IPR036315">
    <property type="entry name" value="BRCA2_hlx_sf"/>
</dbReference>
<accession>A0AAD9D275</accession>
<name>A0AAD9D275_PAPLA</name>
<organism evidence="4 5">
    <name type="scientific">Papiliotrema laurentii</name>
    <name type="common">Cryptococcus laurentii</name>
    <dbReference type="NCBI Taxonomy" id="5418"/>
    <lineage>
        <taxon>Eukaryota</taxon>
        <taxon>Fungi</taxon>
        <taxon>Dikarya</taxon>
        <taxon>Basidiomycota</taxon>
        <taxon>Agaricomycotina</taxon>
        <taxon>Tremellomycetes</taxon>
        <taxon>Tremellales</taxon>
        <taxon>Rhynchogastremaceae</taxon>
        <taxon>Papiliotrema</taxon>
    </lineage>
</organism>
<dbReference type="Pfam" id="PF09169">
    <property type="entry name" value="BRCA-2_helical"/>
    <property type="match status" value="1"/>
</dbReference>
<dbReference type="PANTHER" id="PTHR11289:SF0">
    <property type="entry name" value="BREAST CANCER TYPE 2 SUSCEPTIBILITY PROTEIN"/>
    <property type="match status" value="1"/>
</dbReference>
<feature type="region of interest" description="Disordered" evidence="1">
    <location>
        <begin position="1"/>
        <end position="131"/>
    </location>
</feature>
<reference evidence="4" key="1">
    <citation type="submission" date="2023-02" db="EMBL/GenBank/DDBJ databases">
        <title>Identification and recombinant expression of a fungal hydrolase from Papiliotrema laurentii that hydrolyzes apple cutin and clears colloidal polyester polyurethane.</title>
        <authorList>
            <consortium name="DOE Joint Genome Institute"/>
            <person name="Roman V.A."/>
            <person name="Bojanowski C."/>
            <person name="Crable B.R."/>
            <person name="Wagner D.N."/>
            <person name="Hung C.S."/>
            <person name="Nadeau L.J."/>
            <person name="Schratz L."/>
            <person name="Haridas S."/>
            <person name="Pangilinan J."/>
            <person name="Lipzen A."/>
            <person name="Na H."/>
            <person name="Yan M."/>
            <person name="Ng V."/>
            <person name="Grigoriev I.V."/>
            <person name="Spatafora J.W."/>
            <person name="Barlow D."/>
            <person name="Biffinger J."/>
            <person name="Kelley-Loughnane N."/>
            <person name="Varaljay V.A."/>
            <person name="Crookes-Goodson W.J."/>
        </authorList>
    </citation>
    <scope>NUCLEOTIDE SEQUENCE</scope>
    <source>
        <strain evidence="4">5307AH</strain>
    </source>
</reference>
<feature type="region of interest" description="Disordered" evidence="1">
    <location>
        <begin position="272"/>
        <end position="299"/>
    </location>
</feature>
<dbReference type="CDD" id="cd04493">
    <property type="entry name" value="BRCA2DBD_OB1"/>
    <property type="match status" value="1"/>
</dbReference>
<dbReference type="InterPro" id="IPR015187">
    <property type="entry name" value="BRCA2_OB_1"/>
</dbReference>
<proteinExistence type="predicted"/>
<evidence type="ECO:0000313" key="4">
    <source>
        <dbReference type="EMBL" id="KAK1923601.1"/>
    </source>
</evidence>
<dbReference type="AlphaFoldDB" id="A0AAD9D275"/>
<dbReference type="PANTHER" id="PTHR11289">
    <property type="entry name" value="BREAST CANCER TYPE 2 SUSCEPTIBILITY PROTEIN BRCA2"/>
    <property type="match status" value="1"/>
</dbReference>
<feature type="domain" description="BRCA2 OB1" evidence="2">
    <location>
        <begin position="474"/>
        <end position="593"/>
    </location>
</feature>
<dbReference type="InterPro" id="IPR015252">
    <property type="entry name" value="BRCA2_hlx"/>
</dbReference>
<dbReference type="SUPFAM" id="SSF81872">
    <property type="entry name" value="BRCA2 helical domain"/>
    <property type="match status" value="1"/>
</dbReference>
<evidence type="ECO:0000256" key="1">
    <source>
        <dbReference type="SAM" id="MobiDB-lite"/>
    </source>
</evidence>
<feature type="domain" description="Breast cancer type 2 susceptibility protein helical" evidence="3">
    <location>
        <begin position="418"/>
        <end position="467"/>
    </location>
</feature>
<dbReference type="GO" id="GO:0000724">
    <property type="term" value="P:double-strand break repair via homologous recombination"/>
    <property type="evidence" value="ECO:0007669"/>
    <property type="project" value="InterPro"/>
</dbReference>